<comment type="similarity">
    <text evidence="2 14 16">Belongs to the thiolase-like superfamily. Beta-ketoacyl-ACP synthases family.</text>
</comment>
<dbReference type="GO" id="GO:0006633">
    <property type="term" value="P:fatty acid biosynthetic process"/>
    <property type="evidence" value="ECO:0007669"/>
    <property type="project" value="UniProtKB-UniPathway"/>
</dbReference>
<dbReference type="Pfam" id="PF00109">
    <property type="entry name" value="ketoacyl-synt"/>
    <property type="match status" value="1"/>
</dbReference>
<name>A0A6H2GV75_9BACL</name>
<dbReference type="FunFam" id="3.40.47.10:FF:000018">
    <property type="entry name" value="3-oxoacyl-[acyl-carrier-protein] synthase 2"/>
    <property type="match status" value="1"/>
</dbReference>
<evidence type="ECO:0000256" key="2">
    <source>
        <dbReference type="ARBA" id="ARBA00008467"/>
    </source>
</evidence>
<dbReference type="GO" id="GO:0004315">
    <property type="term" value="F:3-oxoacyl-[acyl-carrier-protein] synthase activity"/>
    <property type="evidence" value="ECO:0007669"/>
    <property type="project" value="UniProtKB-EC"/>
</dbReference>
<evidence type="ECO:0000256" key="6">
    <source>
        <dbReference type="ARBA" id="ARBA00022679"/>
    </source>
</evidence>
<comment type="function">
    <text evidence="11 14">Involved in the type II fatty acid elongation cycle. Catalyzes the elongation of a wide range of acyl-ACP by the addition of two carbons from malonyl-ACP to an acyl acceptor. Can efficiently catalyze the conversion of palmitoleoyl-ACP (cis-hexadec-9-enoyl-ACP) to cis-vaccenoyl-ACP (cis-octadec-11-enoyl-ACP), an essential step in the thermal regulation of fatty acid composition.</text>
</comment>
<dbReference type="SUPFAM" id="SSF53901">
    <property type="entry name" value="Thiolase-like"/>
    <property type="match status" value="2"/>
</dbReference>
<dbReference type="CDD" id="cd00834">
    <property type="entry name" value="KAS_I_II"/>
    <property type="match status" value="1"/>
</dbReference>
<evidence type="ECO:0000256" key="10">
    <source>
        <dbReference type="ARBA" id="ARBA00023315"/>
    </source>
</evidence>
<evidence type="ECO:0000256" key="8">
    <source>
        <dbReference type="ARBA" id="ARBA00023098"/>
    </source>
</evidence>
<evidence type="ECO:0000256" key="3">
    <source>
        <dbReference type="ARBA" id="ARBA00012356"/>
    </source>
</evidence>
<feature type="active site" description="For beta-ketoacyl synthase activity" evidence="15">
    <location>
        <position position="180"/>
    </location>
</feature>
<comment type="catalytic activity">
    <reaction evidence="12 14">
        <text>(9Z)-hexadecenoyl-[ACP] + malonyl-[ACP] + H(+) = 3-oxo-(11Z)-octadecenoyl-[ACP] + holo-[ACP] + CO2</text>
        <dbReference type="Rhea" id="RHEA:55040"/>
        <dbReference type="Rhea" id="RHEA-COMP:9623"/>
        <dbReference type="Rhea" id="RHEA-COMP:9685"/>
        <dbReference type="Rhea" id="RHEA-COMP:10800"/>
        <dbReference type="Rhea" id="RHEA-COMP:14074"/>
        <dbReference type="ChEBI" id="CHEBI:15378"/>
        <dbReference type="ChEBI" id="CHEBI:16526"/>
        <dbReference type="ChEBI" id="CHEBI:64479"/>
        <dbReference type="ChEBI" id="CHEBI:78449"/>
        <dbReference type="ChEBI" id="CHEBI:83989"/>
        <dbReference type="ChEBI" id="CHEBI:138538"/>
        <dbReference type="EC" id="2.3.1.179"/>
    </reaction>
</comment>
<dbReference type="RefSeq" id="WP_168906982.1">
    <property type="nucleotide sequence ID" value="NZ_CP051428.1"/>
</dbReference>
<dbReference type="InterPro" id="IPR016039">
    <property type="entry name" value="Thiolase-like"/>
</dbReference>
<dbReference type="InterPro" id="IPR020841">
    <property type="entry name" value="PKS_Beta-ketoAc_synthase_dom"/>
</dbReference>
<accession>A0A6H2GV75</accession>
<evidence type="ECO:0000256" key="11">
    <source>
        <dbReference type="ARBA" id="ARBA00024006"/>
    </source>
</evidence>
<dbReference type="PROSITE" id="PS52004">
    <property type="entry name" value="KS3_2"/>
    <property type="match status" value="1"/>
</dbReference>
<evidence type="ECO:0000256" key="5">
    <source>
        <dbReference type="ARBA" id="ARBA00022516"/>
    </source>
</evidence>
<dbReference type="InterPro" id="IPR014030">
    <property type="entry name" value="Ketoacyl_synth_N"/>
</dbReference>
<evidence type="ECO:0000256" key="12">
    <source>
        <dbReference type="ARBA" id="ARBA00047318"/>
    </source>
</evidence>
<keyword evidence="5 14" id="KW-0444">Lipid biosynthesis</keyword>
<dbReference type="InterPro" id="IPR017568">
    <property type="entry name" value="3-oxoacyl-ACP_synth-2"/>
</dbReference>
<keyword evidence="19" id="KW-1185">Reference proteome</keyword>
<dbReference type="PANTHER" id="PTHR11712:SF321">
    <property type="entry name" value="3-OXOACYL-[ACYL-CARRIER-PROTEIN] SYNTHASE 2"/>
    <property type="match status" value="1"/>
</dbReference>
<dbReference type="AlphaFoldDB" id="A0A6H2GV75"/>
<evidence type="ECO:0000256" key="14">
    <source>
        <dbReference type="PIRNR" id="PIRNR000447"/>
    </source>
</evidence>
<evidence type="ECO:0000256" key="15">
    <source>
        <dbReference type="PIRSR" id="PIRSR000447-1"/>
    </source>
</evidence>
<evidence type="ECO:0000256" key="4">
    <source>
        <dbReference type="ARBA" id="ARBA00014657"/>
    </source>
</evidence>
<protein>
    <recommendedName>
        <fullName evidence="4 14">3-oxoacyl-[acyl-carrier-protein] synthase 2</fullName>
        <ecNumber evidence="3 14">2.3.1.179</ecNumber>
    </recommendedName>
</protein>
<organism evidence="18 19">
    <name type="scientific">Paenibacillus albicereus</name>
    <dbReference type="NCBI Taxonomy" id="2726185"/>
    <lineage>
        <taxon>Bacteria</taxon>
        <taxon>Bacillati</taxon>
        <taxon>Bacillota</taxon>
        <taxon>Bacilli</taxon>
        <taxon>Bacillales</taxon>
        <taxon>Paenibacillaceae</taxon>
        <taxon>Paenibacillus</taxon>
    </lineage>
</organism>
<evidence type="ECO:0000313" key="18">
    <source>
        <dbReference type="EMBL" id="QJC51331.1"/>
    </source>
</evidence>
<evidence type="ECO:0000256" key="16">
    <source>
        <dbReference type="RuleBase" id="RU003694"/>
    </source>
</evidence>
<evidence type="ECO:0000313" key="19">
    <source>
        <dbReference type="Proteomes" id="UP000502136"/>
    </source>
</evidence>
<dbReference type="InterPro" id="IPR000794">
    <property type="entry name" value="Beta-ketoacyl_synthase"/>
</dbReference>
<comment type="pathway">
    <text evidence="1 14">Lipid metabolism; fatty acid biosynthesis.</text>
</comment>
<dbReference type="SMART" id="SM00825">
    <property type="entry name" value="PKS_KS"/>
    <property type="match status" value="1"/>
</dbReference>
<dbReference type="Pfam" id="PF02801">
    <property type="entry name" value="Ketoacyl-synt_C"/>
    <property type="match status" value="1"/>
</dbReference>
<evidence type="ECO:0000259" key="17">
    <source>
        <dbReference type="PROSITE" id="PS52004"/>
    </source>
</evidence>
<reference evidence="18 19" key="1">
    <citation type="submission" date="2020-04" db="EMBL/GenBank/DDBJ databases">
        <title>Novel Paenibacillus strain UniB2 isolated from commercial digestive syrup.</title>
        <authorList>
            <person name="Thorat V."/>
            <person name="Kirdat K."/>
            <person name="Tiwarekar B."/>
            <person name="Yadav A."/>
        </authorList>
    </citation>
    <scope>NUCLEOTIDE SEQUENCE [LARGE SCALE GENOMIC DNA]</scope>
    <source>
        <strain evidence="18 19">UniB2</strain>
    </source>
</reference>
<feature type="domain" description="Ketosynthase family 3 (KS3)" evidence="17">
    <location>
        <begin position="13"/>
        <end position="426"/>
    </location>
</feature>
<dbReference type="InterPro" id="IPR014031">
    <property type="entry name" value="Ketoacyl_synth_C"/>
</dbReference>
<comment type="catalytic activity">
    <reaction evidence="13 14">
        <text>a fatty acyl-[ACP] + malonyl-[ACP] + H(+) = a 3-oxoacyl-[ACP] + holo-[ACP] + CO2</text>
        <dbReference type="Rhea" id="RHEA:22836"/>
        <dbReference type="Rhea" id="RHEA-COMP:9623"/>
        <dbReference type="Rhea" id="RHEA-COMP:9685"/>
        <dbReference type="Rhea" id="RHEA-COMP:9916"/>
        <dbReference type="Rhea" id="RHEA-COMP:14125"/>
        <dbReference type="ChEBI" id="CHEBI:15378"/>
        <dbReference type="ChEBI" id="CHEBI:16526"/>
        <dbReference type="ChEBI" id="CHEBI:64479"/>
        <dbReference type="ChEBI" id="CHEBI:78449"/>
        <dbReference type="ChEBI" id="CHEBI:78776"/>
        <dbReference type="ChEBI" id="CHEBI:138651"/>
    </reaction>
</comment>
<sequence length="430" mass="44263">MLLHRKESAAFKEHRVVITGMGAVSPFGAGAETLWSAQAQGRSGIRRIRESDWPEEWLEQADPQAIAGFVPDWDGEVRFGRKEARKMDRFVQFALAAAEEALAQSGLGEGRLVADRTAVYVGSGIGGLGTLMEQARVLGSRGHGRVSPTLVPMMIANMAAAEISIRYGLTGPALAPVTACSIGNTAIGEATRLLRAGIADVAIAGGTEAAVVPIGVASFDNATALASFDGDPTAASRPFGRSRTGFVMAEGAGIVVLETLAHALARGAEPLAEVLGYGASSDAYHRVATEPTGRGAAAAMRLALADAGLEAERVDIVCAHATGTPAGDLSESRAILGALGDRGGIVPVFAGKSMTGHMLGAAGGAQAITLVRMLREGLIAPTLNQDEPDPDCGLRVLAATRREKLEVGLSNSFGFGGHNAVLALGRIEAV</sequence>
<dbReference type="UniPathway" id="UPA00094"/>
<dbReference type="EMBL" id="CP051428">
    <property type="protein sequence ID" value="QJC51331.1"/>
    <property type="molecule type" value="Genomic_DNA"/>
</dbReference>
<dbReference type="NCBIfam" id="NF005589">
    <property type="entry name" value="PRK07314.1"/>
    <property type="match status" value="1"/>
</dbReference>
<evidence type="ECO:0000256" key="1">
    <source>
        <dbReference type="ARBA" id="ARBA00005194"/>
    </source>
</evidence>
<evidence type="ECO:0000256" key="9">
    <source>
        <dbReference type="ARBA" id="ARBA00023160"/>
    </source>
</evidence>
<dbReference type="KEGG" id="palr:HGI30_07085"/>
<keyword evidence="6 14" id="KW-0808">Transferase</keyword>
<proteinExistence type="inferred from homology"/>
<dbReference type="EC" id="2.3.1.179" evidence="3 14"/>
<evidence type="ECO:0000256" key="13">
    <source>
        <dbReference type="ARBA" id="ARBA00047659"/>
    </source>
</evidence>
<dbReference type="GO" id="GO:0005829">
    <property type="term" value="C:cytosol"/>
    <property type="evidence" value="ECO:0007669"/>
    <property type="project" value="TreeGrafter"/>
</dbReference>
<dbReference type="Proteomes" id="UP000502136">
    <property type="component" value="Chromosome"/>
</dbReference>
<dbReference type="Gene3D" id="3.40.47.10">
    <property type="match status" value="1"/>
</dbReference>
<evidence type="ECO:0000256" key="7">
    <source>
        <dbReference type="ARBA" id="ARBA00022832"/>
    </source>
</evidence>
<keyword evidence="9 14" id="KW-0275">Fatty acid biosynthesis</keyword>
<gene>
    <name evidence="18" type="ORF">HGI30_07085</name>
</gene>
<dbReference type="PANTHER" id="PTHR11712">
    <property type="entry name" value="POLYKETIDE SYNTHASE-RELATED"/>
    <property type="match status" value="1"/>
</dbReference>
<keyword evidence="7" id="KW-0276">Fatty acid metabolism</keyword>
<keyword evidence="10 14" id="KW-0012">Acyltransferase</keyword>
<keyword evidence="8" id="KW-0443">Lipid metabolism</keyword>
<dbReference type="PIRSF" id="PIRSF000447">
    <property type="entry name" value="KAS_II"/>
    <property type="match status" value="1"/>
</dbReference>